<keyword evidence="3" id="KW-1185">Reference proteome</keyword>
<dbReference type="AlphaFoldDB" id="A0A8J3SFK5"/>
<gene>
    <name evidence="2" type="ORF">Psi01_23160</name>
</gene>
<dbReference type="EMBL" id="BOOJ01000022">
    <property type="protein sequence ID" value="GIH91686.1"/>
    <property type="molecule type" value="Genomic_DNA"/>
</dbReference>
<keyword evidence="1" id="KW-0472">Membrane</keyword>
<organism evidence="2 3">
    <name type="scientific">Planobispora siamensis</name>
    <dbReference type="NCBI Taxonomy" id="936338"/>
    <lineage>
        <taxon>Bacteria</taxon>
        <taxon>Bacillati</taxon>
        <taxon>Actinomycetota</taxon>
        <taxon>Actinomycetes</taxon>
        <taxon>Streptosporangiales</taxon>
        <taxon>Streptosporangiaceae</taxon>
        <taxon>Planobispora</taxon>
    </lineage>
</organism>
<evidence type="ECO:0000313" key="2">
    <source>
        <dbReference type="EMBL" id="GIH91686.1"/>
    </source>
</evidence>
<proteinExistence type="predicted"/>
<name>A0A8J3SFK5_9ACTN</name>
<evidence type="ECO:0000256" key="1">
    <source>
        <dbReference type="SAM" id="Phobius"/>
    </source>
</evidence>
<reference evidence="2 3" key="1">
    <citation type="submission" date="2021-01" db="EMBL/GenBank/DDBJ databases">
        <title>Whole genome shotgun sequence of Planobispora siamensis NBRC 107568.</title>
        <authorList>
            <person name="Komaki H."/>
            <person name="Tamura T."/>
        </authorList>
    </citation>
    <scope>NUCLEOTIDE SEQUENCE [LARGE SCALE GENOMIC DNA]</scope>
    <source>
        <strain evidence="2 3">NBRC 107568</strain>
    </source>
</reference>
<sequence>MAAESARDLVVTGLITGGLSTIFTLALAHFTFRFARKPEIEATFRRELDAALRLRAEDRADQVQRQIAVCAGPLFVAAEELSARLDNILNNQGFPALARDWETRRDQNWSNTHEYFLTSTLYLFGQYFARVQIMKDRLGVDEYLLQRDKDDLWSRVRGVTGALADYPTSYSPGCAGQDRQVMKWEQVAIGEALISHEGGVSTVLGYSAFMERLGEIDLHFQSLRALVIDLAPVPSGNCRWQRMLSLREELAKVTAECRRLLQRDVRFDDRGSGDAPAQRRSKLSR</sequence>
<dbReference type="Proteomes" id="UP000619788">
    <property type="component" value="Unassembled WGS sequence"/>
</dbReference>
<keyword evidence="1" id="KW-0812">Transmembrane</keyword>
<feature type="transmembrane region" description="Helical" evidence="1">
    <location>
        <begin position="12"/>
        <end position="32"/>
    </location>
</feature>
<evidence type="ECO:0000313" key="3">
    <source>
        <dbReference type="Proteomes" id="UP000619788"/>
    </source>
</evidence>
<keyword evidence="1" id="KW-1133">Transmembrane helix</keyword>
<comment type="caution">
    <text evidence="2">The sequence shown here is derived from an EMBL/GenBank/DDBJ whole genome shotgun (WGS) entry which is preliminary data.</text>
</comment>
<accession>A0A8J3SFK5</accession>
<protein>
    <submittedName>
        <fullName evidence="2">Uncharacterized protein</fullName>
    </submittedName>
</protein>